<evidence type="ECO:0000256" key="9">
    <source>
        <dbReference type="SAM" id="MobiDB-lite"/>
    </source>
</evidence>
<evidence type="ECO:0000313" key="10">
    <source>
        <dbReference type="EMBL" id="GGG20812.1"/>
    </source>
</evidence>
<sequence>MSDMGNSDTAAKTPAEAWTAIYEGNRRFVDGKSIHPDQGIDRRTSLVDGQHPSVVLFGCSDSRVAAEIIFDQGLGGMFVVRTAGQVVDSSVLGSIEFGAEVLGAPLIVILGHDSCGAVKATLGAVENGSVPGGFIRDIVERVTPSILNAHRLGYTRVDDIEARHVLETGKLLVERSSILAKRIEAGELAIVGLTYKLAEGKVEFQGVVGDIGPVEFGGTDRTDPGDHLHAAAVPSDTP</sequence>
<dbReference type="SMART" id="SM00947">
    <property type="entry name" value="Pro_CA"/>
    <property type="match status" value="1"/>
</dbReference>
<keyword evidence="4 8" id="KW-0862">Zinc</keyword>
<reference evidence="10" key="1">
    <citation type="journal article" date="2014" name="Int. J. Syst. Evol. Microbiol.">
        <title>Complete genome sequence of Corynebacterium casei LMG S-19264T (=DSM 44701T), isolated from a smear-ripened cheese.</title>
        <authorList>
            <consortium name="US DOE Joint Genome Institute (JGI-PGF)"/>
            <person name="Walter F."/>
            <person name="Albersmeier A."/>
            <person name="Kalinowski J."/>
            <person name="Ruckert C."/>
        </authorList>
    </citation>
    <scope>NUCLEOTIDE SEQUENCE</scope>
    <source>
        <strain evidence="10">CCM 7905</strain>
    </source>
</reference>
<dbReference type="Proteomes" id="UP000654257">
    <property type="component" value="Unassembled WGS sequence"/>
</dbReference>
<name>A0A917G401_9NOCA</name>
<dbReference type="InterPro" id="IPR015892">
    <property type="entry name" value="Carbonic_anhydrase_CS"/>
</dbReference>
<keyword evidence="11" id="KW-1185">Reference proteome</keyword>
<dbReference type="GO" id="GO:0015976">
    <property type="term" value="P:carbon utilization"/>
    <property type="evidence" value="ECO:0007669"/>
    <property type="project" value="InterPro"/>
</dbReference>
<dbReference type="PANTHER" id="PTHR11002">
    <property type="entry name" value="CARBONIC ANHYDRASE"/>
    <property type="match status" value="1"/>
</dbReference>
<feature type="region of interest" description="Disordered" evidence="9">
    <location>
        <begin position="215"/>
        <end position="238"/>
    </location>
</feature>
<dbReference type="SUPFAM" id="SSF53056">
    <property type="entry name" value="beta-carbonic anhydrase, cab"/>
    <property type="match status" value="1"/>
</dbReference>
<dbReference type="GO" id="GO:0008270">
    <property type="term" value="F:zinc ion binding"/>
    <property type="evidence" value="ECO:0007669"/>
    <property type="project" value="InterPro"/>
</dbReference>
<protein>
    <recommendedName>
        <fullName evidence="2">carbonic anhydrase</fullName>
        <ecNumber evidence="2">4.2.1.1</ecNumber>
    </recommendedName>
</protein>
<gene>
    <name evidence="10" type="ORF">GCM10007304_38380</name>
</gene>
<dbReference type="Gene3D" id="3.40.1050.10">
    <property type="entry name" value="Carbonic anhydrase"/>
    <property type="match status" value="1"/>
</dbReference>
<evidence type="ECO:0000256" key="2">
    <source>
        <dbReference type="ARBA" id="ARBA00012925"/>
    </source>
</evidence>
<comment type="caution">
    <text evidence="10">The sequence shown here is derived from an EMBL/GenBank/DDBJ whole genome shotgun (WGS) entry which is preliminary data.</text>
</comment>
<feature type="binding site" evidence="8">
    <location>
        <position position="59"/>
    </location>
    <ligand>
        <name>Zn(2+)</name>
        <dbReference type="ChEBI" id="CHEBI:29105"/>
    </ligand>
</feature>
<dbReference type="EMBL" id="BMCU01000004">
    <property type="protein sequence ID" value="GGG20812.1"/>
    <property type="molecule type" value="Genomic_DNA"/>
</dbReference>
<comment type="similarity">
    <text evidence="1">Belongs to the beta-class carbonic anhydrase family.</text>
</comment>
<dbReference type="GO" id="GO:0004089">
    <property type="term" value="F:carbonate dehydratase activity"/>
    <property type="evidence" value="ECO:0007669"/>
    <property type="project" value="UniProtKB-EC"/>
</dbReference>
<dbReference type="FunFam" id="3.40.1050.10:FF:000006">
    <property type="entry name" value="Carbonic anhydrase"/>
    <property type="match status" value="1"/>
</dbReference>
<evidence type="ECO:0000256" key="7">
    <source>
        <dbReference type="ARBA" id="ARBA00048348"/>
    </source>
</evidence>
<keyword evidence="3 8" id="KW-0479">Metal-binding</keyword>
<dbReference type="CDD" id="cd03378">
    <property type="entry name" value="beta_CA_cladeC"/>
    <property type="match status" value="1"/>
</dbReference>
<keyword evidence="5" id="KW-0456">Lyase</keyword>
<evidence type="ECO:0000256" key="1">
    <source>
        <dbReference type="ARBA" id="ARBA00006217"/>
    </source>
</evidence>
<dbReference type="EC" id="4.2.1.1" evidence="2"/>
<feature type="compositionally biased region" description="Basic and acidic residues" evidence="9">
    <location>
        <begin position="218"/>
        <end position="229"/>
    </location>
</feature>
<evidence type="ECO:0000313" key="11">
    <source>
        <dbReference type="Proteomes" id="UP000654257"/>
    </source>
</evidence>
<organism evidence="10 11">
    <name type="scientific">Rhodococcoides trifolii</name>
    <dbReference type="NCBI Taxonomy" id="908250"/>
    <lineage>
        <taxon>Bacteria</taxon>
        <taxon>Bacillati</taxon>
        <taxon>Actinomycetota</taxon>
        <taxon>Actinomycetes</taxon>
        <taxon>Mycobacteriales</taxon>
        <taxon>Nocardiaceae</taxon>
        <taxon>Rhodococcoides</taxon>
    </lineage>
</organism>
<evidence type="ECO:0000256" key="8">
    <source>
        <dbReference type="PIRSR" id="PIRSR601765-1"/>
    </source>
</evidence>
<accession>A0A917G401</accession>
<feature type="binding site" evidence="8">
    <location>
        <position position="61"/>
    </location>
    <ligand>
        <name>Zn(2+)</name>
        <dbReference type="ChEBI" id="CHEBI:29105"/>
    </ligand>
</feature>
<comment type="catalytic activity">
    <reaction evidence="7">
        <text>hydrogencarbonate + H(+) = CO2 + H2O</text>
        <dbReference type="Rhea" id="RHEA:10748"/>
        <dbReference type="ChEBI" id="CHEBI:15377"/>
        <dbReference type="ChEBI" id="CHEBI:15378"/>
        <dbReference type="ChEBI" id="CHEBI:16526"/>
        <dbReference type="ChEBI" id="CHEBI:17544"/>
        <dbReference type="EC" id="4.2.1.1"/>
    </reaction>
</comment>
<feature type="binding site" evidence="8">
    <location>
        <position position="112"/>
    </location>
    <ligand>
        <name>Zn(2+)</name>
        <dbReference type="ChEBI" id="CHEBI:29105"/>
    </ligand>
</feature>
<evidence type="ECO:0000256" key="5">
    <source>
        <dbReference type="ARBA" id="ARBA00023239"/>
    </source>
</evidence>
<dbReference type="PANTHER" id="PTHR11002:SF79">
    <property type="entry name" value="CARBONIC ANHYDRASE 2"/>
    <property type="match status" value="1"/>
</dbReference>
<comment type="function">
    <text evidence="6">Catalyzes the reversible hydration of carbon dioxide to form bicarbonate.</text>
</comment>
<evidence type="ECO:0000256" key="3">
    <source>
        <dbReference type="ARBA" id="ARBA00022723"/>
    </source>
</evidence>
<feature type="binding site" evidence="8">
    <location>
        <position position="115"/>
    </location>
    <ligand>
        <name>Zn(2+)</name>
        <dbReference type="ChEBI" id="CHEBI:29105"/>
    </ligand>
</feature>
<reference evidence="10" key="2">
    <citation type="submission" date="2020-09" db="EMBL/GenBank/DDBJ databases">
        <authorList>
            <person name="Sun Q."/>
            <person name="Sedlacek I."/>
        </authorList>
    </citation>
    <scope>NUCLEOTIDE SEQUENCE</scope>
    <source>
        <strain evidence="10">CCM 7905</strain>
    </source>
</reference>
<evidence type="ECO:0000256" key="4">
    <source>
        <dbReference type="ARBA" id="ARBA00022833"/>
    </source>
</evidence>
<comment type="cofactor">
    <cofactor evidence="8">
        <name>Zn(2+)</name>
        <dbReference type="ChEBI" id="CHEBI:29105"/>
    </cofactor>
    <text evidence="8">Binds 1 zinc ion per subunit.</text>
</comment>
<dbReference type="PROSITE" id="PS00704">
    <property type="entry name" value="PROK_CO2_ANHYDRASE_1"/>
    <property type="match status" value="1"/>
</dbReference>
<dbReference type="InterPro" id="IPR036874">
    <property type="entry name" value="Carbonic_anhydrase_sf"/>
</dbReference>
<evidence type="ECO:0000256" key="6">
    <source>
        <dbReference type="ARBA" id="ARBA00024993"/>
    </source>
</evidence>
<dbReference type="Pfam" id="PF00484">
    <property type="entry name" value="Pro_CA"/>
    <property type="match status" value="1"/>
</dbReference>
<proteinExistence type="inferred from homology"/>
<dbReference type="AlphaFoldDB" id="A0A917G401"/>
<dbReference type="InterPro" id="IPR001765">
    <property type="entry name" value="Carbonic_anhydrase"/>
</dbReference>